<feature type="region of interest" description="Disordered" evidence="1">
    <location>
        <begin position="133"/>
        <end position="160"/>
    </location>
</feature>
<evidence type="ECO:0000313" key="2">
    <source>
        <dbReference type="EMBL" id="GLB38636.1"/>
    </source>
</evidence>
<feature type="compositionally biased region" description="Basic and acidic residues" evidence="1">
    <location>
        <begin position="150"/>
        <end position="160"/>
    </location>
</feature>
<gene>
    <name evidence="2" type="ORF">LshimejAT787_0505010</name>
</gene>
<evidence type="ECO:0000256" key="1">
    <source>
        <dbReference type="SAM" id="MobiDB-lite"/>
    </source>
</evidence>
<protein>
    <submittedName>
        <fullName evidence="2">Uncharacterized protein</fullName>
    </submittedName>
</protein>
<proteinExistence type="predicted"/>
<feature type="compositionally biased region" description="Polar residues" evidence="1">
    <location>
        <begin position="52"/>
        <end position="70"/>
    </location>
</feature>
<dbReference type="AlphaFoldDB" id="A0A9P3UPV3"/>
<dbReference type="OrthoDB" id="3361009at2759"/>
<keyword evidence="3" id="KW-1185">Reference proteome</keyword>
<dbReference type="EMBL" id="BRPK01000005">
    <property type="protein sequence ID" value="GLB38636.1"/>
    <property type="molecule type" value="Genomic_DNA"/>
</dbReference>
<evidence type="ECO:0000313" key="3">
    <source>
        <dbReference type="Proteomes" id="UP001063166"/>
    </source>
</evidence>
<organism evidence="2 3">
    <name type="scientific">Lyophyllum shimeji</name>
    <name type="common">Hon-shimeji</name>
    <name type="synonym">Tricholoma shimeji</name>
    <dbReference type="NCBI Taxonomy" id="47721"/>
    <lineage>
        <taxon>Eukaryota</taxon>
        <taxon>Fungi</taxon>
        <taxon>Dikarya</taxon>
        <taxon>Basidiomycota</taxon>
        <taxon>Agaricomycotina</taxon>
        <taxon>Agaricomycetes</taxon>
        <taxon>Agaricomycetidae</taxon>
        <taxon>Agaricales</taxon>
        <taxon>Tricholomatineae</taxon>
        <taxon>Lyophyllaceae</taxon>
        <taxon>Lyophyllum</taxon>
    </lineage>
</organism>
<sequence length="160" mass="17452">MASGSENTRYNEHAANVPMANPQLNQARAQAPEAGQEGRAQRVQLPLENEHATNVSMAHPQANQARTQMPSEVVRPTRTDTEPQQAATQPGDGGEVHSTRQPPTVIQIPSEPAKVPFKEQVIGVAKKTRGTVLNKPELKEEGEMILEGQKSADDEEKYRG</sequence>
<feature type="region of interest" description="Disordered" evidence="1">
    <location>
        <begin position="1"/>
        <end position="112"/>
    </location>
</feature>
<dbReference type="Proteomes" id="UP001063166">
    <property type="component" value="Unassembled WGS sequence"/>
</dbReference>
<reference evidence="2" key="1">
    <citation type="submission" date="2022-07" db="EMBL/GenBank/DDBJ databases">
        <title>The genome of Lyophyllum shimeji provides insight into the initial evolution of ectomycorrhizal fungal genome.</title>
        <authorList>
            <person name="Kobayashi Y."/>
            <person name="Shibata T."/>
            <person name="Hirakawa H."/>
            <person name="Shigenobu S."/>
            <person name="Nishiyama T."/>
            <person name="Yamada A."/>
            <person name="Hasebe M."/>
            <person name="Kawaguchi M."/>
        </authorList>
    </citation>
    <scope>NUCLEOTIDE SEQUENCE</scope>
    <source>
        <strain evidence="2">AT787</strain>
    </source>
</reference>
<name>A0A9P3UPV3_LYOSH</name>
<comment type="caution">
    <text evidence="2">The sequence shown here is derived from an EMBL/GenBank/DDBJ whole genome shotgun (WGS) entry which is preliminary data.</text>
</comment>
<accession>A0A9P3UPV3</accession>